<feature type="domain" description="DUF4440" evidence="1">
    <location>
        <begin position="4"/>
        <end position="108"/>
    </location>
</feature>
<dbReference type="Pfam" id="PF14534">
    <property type="entry name" value="DUF4440"/>
    <property type="match status" value="1"/>
</dbReference>
<keyword evidence="3" id="KW-1185">Reference proteome</keyword>
<organism evidence="2 3">
    <name type="scientific">Robertmurraya beringensis</name>
    <dbReference type="NCBI Taxonomy" id="641660"/>
    <lineage>
        <taxon>Bacteria</taxon>
        <taxon>Bacillati</taxon>
        <taxon>Bacillota</taxon>
        <taxon>Bacilli</taxon>
        <taxon>Bacillales</taxon>
        <taxon>Bacillaceae</taxon>
        <taxon>Robertmurraya</taxon>
    </lineage>
</organism>
<protein>
    <submittedName>
        <fullName evidence="2">Nuclear transport factor 2 family protein</fullName>
    </submittedName>
</protein>
<proteinExistence type="predicted"/>
<sequence>MEKILEVSNKIWDAIQNVKEDVLVDLIHQDARFVHMGVTLSRDGEIDIIKKGGIVYKEIDFQESTIHEMESTVVLLNKLKMTALVYGNEVTNPFVVTEVYTKNGDTFKLASLSYTRINY</sequence>
<name>A0ABV6KTV1_9BACI</name>
<evidence type="ECO:0000259" key="1">
    <source>
        <dbReference type="Pfam" id="PF14534"/>
    </source>
</evidence>
<evidence type="ECO:0000313" key="2">
    <source>
        <dbReference type="EMBL" id="MFC0476753.1"/>
    </source>
</evidence>
<dbReference type="EMBL" id="JBHLUU010000111">
    <property type="protein sequence ID" value="MFC0476753.1"/>
    <property type="molecule type" value="Genomic_DNA"/>
</dbReference>
<evidence type="ECO:0000313" key="3">
    <source>
        <dbReference type="Proteomes" id="UP001589738"/>
    </source>
</evidence>
<dbReference type="Proteomes" id="UP001589738">
    <property type="component" value="Unassembled WGS sequence"/>
</dbReference>
<reference evidence="2 3" key="1">
    <citation type="submission" date="2024-09" db="EMBL/GenBank/DDBJ databases">
        <authorList>
            <person name="Sun Q."/>
            <person name="Mori K."/>
        </authorList>
    </citation>
    <scope>NUCLEOTIDE SEQUENCE [LARGE SCALE GENOMIC DNA]</scope>
    <source>
        <strain evidence="2 3">CGMCC 1.9126</strain>
    </source>
</reference>
<accession>A0ABV6KTV1</accession>
<dbReference type="SUPFAM" id="SSF54427">
    <property type="entry name" value="NTF2-like"/>
    <property type="match status" value="1"/>
</dbReference>
<dbReference type="Gene3D" id="3.10.450.50">
    <property type="match status" value="1"/>
</dbReference>
<gene>
    <name evidence="2" type="ORF">ACFFHF_16245</name>
</gene>
<comment type="caution">
    <text evidence="2">The sequence shown here is derived from an EMBL/GenBank/DDBJ whole genome shotgun (WGS) entry which is preliminary data.</text>
</comment>
<dbReference type="RefSeq" id="WP_160549270.1">
    <property type="nucleotide sequence ID" value="NZ_JBHLUU010000111.1"/>
</dbReference>
<dbReference type="InterPro" id="IPR032710">
    <property type="entry name" value="NTF2-like_dom_sf"/>
</dbReference>
<dbReference type="InterPro" id="IPR027843">
    <property type="entry name" value="DUF4440"/>
</dbReference>